<dbReference type="InterPro" id="IPR025662">
    <property type="entry name" value="Sigma_54_int_dom_ATP-bd_1"/>
</dbReference>
<organism evidence="8 9">
    <name type="scientific">Alteribacillus iranensis</name>
    <dbReference type="NCBI Taxonomy" id="930128"/>
    <lineage>
        <taxon>Bacteria</taxon>
        <taxon>Bacillati</taxon>
        <taxon>Bacillota</taxon>
        <taxon>Bacilli</taxon>
        <taxon>Bacillales</taxon>
        <taxon>Bacillaceae</taxon>
        <taxon>Alteribacillus</taxon>
    </lineage>
</organism>
<dbReference type="InterPro" id="IPR035965">
    <property type="entry name" value="PAS-like_dom_sf"/>
</dbReference>
<gene>
    <name evidence="8" type="ORF">SAMN05192532_102317</name>
</gene>
<dbReference type="SMART" id="SM00382">
    <property type="entry name" value="AAA"/>
    <property type="match status" value="1"/>
</dbReference>
<dbReference type="SMART" id="SM00091">
    <property type="entry name" value="PAS"/>
    <property type="match status" value="1"/>
</dbReference>
<reference evidence="8 9" key="1">
    <citation type="submission" date="2016-10" db="EMBL/GenBank/DDBJ databases">
        <authorList>
            <person name="de Groot N.N."/>
        </authorList>
    </citation>
    <scope>NUCLEOTIDE SEQUENCE [LARGE SCALE GENOMIC DNA]</scope>
    <source>
        <strain evidence="8 9">DSM 23995</strain>
    </source>
</reference>
<evidence type="ECO:0000256" key="2">
    <source>
        <dbReference type="ARBA" id="ARBA00022840"/>
    </source>
</evidence>
<dbReference type="InterPro" id="IPR009057">
    <property type="entry name" value="Homeodomain-like_sf"/>
</dbReference>
<evidence type="ECO:0000256" key="1">
    <source>
        <dbReference type="ARBA" id="ARBA00022741"/>
    </source>
</evidence>
<sequence>MFDVQEEVNLVAEAIKSVLNIEVIIYDRNKRVVTSTGGGEHARVGETVRGHIIGEVFRTEEPVFNFNPGFHSICQSCELVGNCPEKADVSFPLYHEGEIVGAISLTAFSNDQMTEFRQKYSAFSNYLEKMADLISHKITSSTILKKYISTSRMLEVSIQSMYEGILALDQNGYISELNRSGEKMLQLKREEALGVNIEDVLPELPIQKVLSTGTGYNDHPLTSVIDGTEIQLVGSATPLIHDSHIIGVVVSFKDLNEVRNLVYSITSEDDNKSSFDMIIGDSDSIIRTKQTAKKVAQTDSTVIILGESGTGKELFARSIHHESPRADKPFRAINCAAIPEHLLESELFGYSEGAFTGANKKGKPGKFEMANEGTLFLDEIGDMPLHLQVKILRVLEEKRVERVGSNEVVDINVRIVAATNKNLEKMVETGEFREDLYYRLNVIPLHIPPLKERVSDIPKLLNHFAVHYSELLEKPIRGFTKEAEGILKDYTWPGNIRELQNAVEYAVNMAIGPWVKTEYLPPRIKDKNGETSQPTDAIMTLEEMEEKLIEQALSEYGETVEGKRKAAEALGINLATLYRKINKLKKLREMQN</sequence>
<dbReference type="Gene3D" id="1.10.8.60">
    <property type="match status" value="1"/>
</dbReference>
<dbReference type="SUPFAM" id="SSF55781">
    <property type="entry name" value="GAF domain-like"/>
    <property type="match status" value="1"/>
</dbReference>
<dbReference type="NCBIfam" id="TIGR00229">
    <property type="entry name" value="sensory_box"/>
    <property type="match status" value="1"/>
</dbReference>
<dbReference type="PANTHER" id="PTHR32071">
    <property type="entry name" value="TRANSCRIPTIONAL REGULATORY PROTEIN"/>
    <property type="match status" value="1"/>
</dbReference>
<dbReference type="EMBL" id="FONT01000002">
    <property type="protein sequence ID" value="SFE55826.1"/>
    <property type="molecule type" value="Genomic_DNA"/>
</dbReference>
<dbReference type="PROSITE" id="PS00675">
    <property type="entry name" value="SIGMA54_INTERACT_1"/>
    <property type="match status" value="1"/>
</dbReference>
<dbReference type="CDD" id="cd00130">
    <property type="entry name" value="PAS"/>
    <property type="match status" value="1"/>
</dbReference>
<dbReference type="InterPro" id="IPR029016">
    <property type="entry name" value="GAF-like_dom_sf"/>
</dbReference>
<dbReference type="PROSITE" id="PS00688">
    <property type="entry name" value="SIGMA54_INTERACT_3"/>
    <property type="match status" value="1"/>
</dbReference>
<dbReference type="InterPro" id="IPR025943">
    <property type="entry name" value="Sigma_54_int_dom_ATP-bd_2"/>
</dbReference>
<keyword evidence="1" id="KW-0547">Nucleotide-binding</keyword>
<dbReference type="FunFam" id="3.40.50.300:FF:000006">
    <property type="entry name" value="DNA-binding transcriptional regulator NtrC"/>
    <property type="match status" value="1"/>
</dbReference>
<evidence type="ECO:0000259" key="7">
    <source>
        <dbReference type="PROSITE" id="PS50112"/>
    </source>
</evidence>
<dbReference type="Gene3D" id="3.30.450.40">
    <property type="match status" value="1"/>
</dbReference>
<dbReference type="STRING" id="930128.SAMN05192532_102317"/>
<dbReference type="Pfam" id="PF00158">
    <property type="entry name" value="Sigma54_activat"/>
    <property type="match status" value="1"/>
</dbReference>
<proteinExistence type="predicted"/>
<dbReference type="GO" id="GO:0005524">
    <property type="term" value="F:ATP binding"/>
    <property type="evidence" value="ECO:0007669"/>
    <property type="project" value="UniProtKB-KW"/>
</dbReference>
<dbReference type="InterPro" id="IPR027417">
    <property type="entry name" value="P-loop_NTPase"/>
</dbReference>
<dbReference type="PROSITE" id="PS00676">
    <property type="entry name" value="SIGMA54_INTERACT_2"/>
    <property type="match status" value="1"/>
</dbReference>
<protein>
    <submittedName>
        <fullName evidence="8">PAS domain S-box-containing protein</fullName>
    </submittedName>
</protein>
<dbReference type="InterPro" id="IPR025944">
    <property type="entry name" value="Sigma_54_int_dom_CS"/>
</dbReference>
<dbReference type="InterPro" id="IPR058031">
    <property type="entry name" value="AAA_lid_NorR"/>
</dbReference>
<keyword evidence="5" id="KW-0804">Transcription</keyword>
<dbReference type="GO" id="GO:0006355">
    <property type="term" value="P:regulation of DNA-templated transcription"/>
    <property type="evidence" value="ECO:0007669"/>
    <property type="project" value="InterPro"/>
</dbReference>
<evidence type="ECO:0000256" key="4">
    <source>
        <dbReference type="ARBA" id="ARBA00023125"/>
    </source>
</evidence>
<feature type="domain" description="PAS" evidence="7">
    <location>
        <begin position="150"/>
        <end position="203"/>
    </location>
</feature>
<dbReference type="SUPFAM" id="SSF46689">
    <property type="entry name" value="Homeodomain-like"/>
    <property type="match status" value="1"/>
</dbReference>
<dbReference type="GO" id="GO:0043565">
    <property type="term" value="F:sequence-specific DNA binding"/>
    <property type="evidence" value="ECO:0007669"/>
    <property type="project" value="InterPro"/>
</dbReference>
<dbReference type="InterPro" id="IPR000014">
    <property type="entry name" value="PAS"/>
</dbReference>
<dbReference type="InterPro" id="IPR002078">
    <property type="entry name" value="Sigma_54_int"/>
</dbReference>
<dbReference type="InterPro" id="IPR013767">
    <property type="entry name" value="PAS_fold"/>
</dbReference>
<keyword evidence="2" id="KW-0067">ATP-binding</keyword>
<evidence type="ECO:0000313" key="9">
    <source>
        <dbReference type="Proteomes" id="UP000199516"/>
    </source>
</evidence>
<dbReference type="Gene3D" id="3.30.450.20">
    <property type="entry name" value="PAS domain"/>
    <property type="match status" value="1"/>
</dbReference>
<dbReference type="Gene3D" id="3.40.50.300">
    <property type="entry name" value="P-loop containing nucleotide triphosphate hydrolases"/>
    <property type="match status" value="1"/>
</dbReference>
<dbReference type="PROSITE" id="PS50112">
    <property type="entry name" value="PAS"/>
    <property type="match status" value="1"/>
</dbReference>
<name>A0A1I2BI70_9BACI</name>
<dbReference type="PROSITE" id="PS50045">
    <property type="entry name" value="SIGMA54_INTERACT_4"/>
    <property type="match status" value="1"/>
</dbReference>
<dbReference type="CDD" id="cd00009">
    <property type="entry name" value="AAA"/>
    <property type="match status" value="1"/>
</dbReference>
<dbReference type="InterPro" id="IPR002197">
    <property type="entry name" value="HTH_Fis"/>
</dbReference>
<dbReference type="Gene3D" id="1.10.10.60">
    <property type="entry name" value="Homeodomain-like"/>
    <property type="match status" value="1"/>
</dbReference>
<keyword evidence="3" id="KW-0805">Transcription regulation</keyword>
<evidence type="ECO:0000313" key="8">
    <source>
        <dbReference type="EMBL" id="SFE55826.1"/>
    </source>
</evidence>
<dbReference type="Proteomes" id="UP000199516">
    <property type="component" value="Unassembled WGS sequence"/>
</dbReference>
<dbReference type="AlphaFoldDB" id="A0A1I2BI70"/>
<keyword evidence="4" id="KW-0238">DNA-binding</keyword>
<keyword evidence="9" id="KW-1185">Reference proteome</keyword>
<dbReference type="SUPFAM" id="SSF52540">
    <property type="entry name" value="P-loop containing nucleoside triphosphate hydrolases"/>
    <property type="match status" value="1"/>
</dbReference>
<accession>A0A1I2BI70</accession>
<evidence type="ECO:0000256" key="5">
    <source>
        <dbReference type="ARBA" id="ARBA00023163"/>
    </source>
</evidence>
<dbReference type="Pfam" id="PF25601">
    <property type="entry name" value="AAA_lid_14"/>
    <property type="match status" value="1"/>
</dbReference>
<dbReference type="Pfam" id="PF02954">
    <property type="entry name" value="HTH_8"/>
    <property type="match status" value="1"/>
</dbReference>
<dbReference type="SUPFAM" id="SSF55785">
    <property type="entry name" value="PYP-like sensor domain (PAS domain)"/>
    <property type="match status" value="1"/>
</dbReference>
<dbReference type="PANTHER" id="PTHR32071:SF57">
    <property type="entry name" value="C4-DICARBOXYLATE TRANSPORT TRANSCRIPTIONAL REGULATORY PROTEIN DCTD"/>
    <property type="match status" value="1"/>
</dbReference>
<feature type="domain" description="Sigma-54 factor interaction" evidence="6">
    <location>
        <begin position="278"/>
        <end position="508"/>
    </location>
</feature>
<evidence type="ECO:0000259" key="6">
    <source>
        <dbReference type="PROSITE" id="PS50045"/>
    </source>
</evidence>
<dbReference type="InterPro" id="IPR003593">
    <property type="entry name" value="AAA+_ATPase"/>
</dbReference>
<evidence type="ECO:0000256" key="3">
    <source>
        <dbReference type="ARBA" id="ARBA00023015"/>
    </source>
</evidence>
<dbReference type="Pfam" id="PF00989">
    <property type="entry name" value="PAS"/>
    <property type="match status" value="1"/>
</dbReference>